<sequence>MSPSPSPRGSSYGLSNLRLRDSSSKPDSHPWTPAMIWTWAPTPISTSASAPALTSTHAPAPGHDLQLGDVDMMGFIQTMRLQKQFLMSFEGFTTIIYFI</sequence>
<gene>
    <name evidence="2" type="ORF">K7X08_033701</name>
</gene>
<protein>
    <submittedName>
        <fullName evidence="2">Uncharacterized protein</fullName>
    </submittedName>
</protein>
<reference evidence="3" key="1">
    <citation type="journal article" date="2023" name="Proc. Natl. Acad. Sci. U.S.A.">
        <title>Genomic and structural basis for evolution of tropane alkaloid biosynthesis.</title>
        <authorList>
            <person name="Wanga Y.-J."/>
            <person name="Taina T."/>
            <person name="Yua J.-Y."/>
            <person name="Lia J."/>
            <person name="Xua B."/>
            <person name="Chenc J."/>
            <person name="D'Auriad J.C."/>
            <person name="Huanga J.-P."/>
            <person name="Huanga S.-X."/>
        </authorList>
    </citation>
    <scope>NUCLEOTIDE SEQUENCE [LARGE SCALE GENOMIC DNA]</scope>
    <source>
        <strain evidence="3">cv. KIB-2019</strain>
    </source>
</reference>
<dbReference type="AlphaFoldDB" id="A0A9Q1M755"/>
<name>A0A9Q1M755_9SOLA</name>
<evidence type="ECO:0000313" key="3">
    <source>
        <dbReference type="Proteomes" id="UP001152561"/>
    </source>
</evidence>
<evidence type="ECO:0000313" key="2">
    <source>
        <dbReference type="EMBL" id="KAJ8549994.1"/>
    </source>
</evidence>
<proteinExistence type="predicted"/>
<feature type="region of interest" description="Disordered" evidence="1">
    <location>
        <begin position="1"/>
        <end position="29"/>
    </location>
</feature>
<dbReference type="Proteomes" id="UP001152561">
    <property type="component" value="Unassembled WGS sequence"/>
</dbReference>
<keyword evidence="3" id="KW-1185">Reference proteome</keyword>
<evidence type="ECO:0000256" key="1">
    <source>
        <dbReference type="SAM" id="MobiDB-lite"/>
    </source>
</evidence>
<dbReference type="EMBL" id="JAJAGQ010000011">
    <property type="protein sequence ID" value="KAJ8549994.1"/>
    <property type="molecule type" value="Genomic_DNA"/>
</dbReference>
<accession>A0A9Q1M755</accession>
<comment type="caution">
    <text evidence="2">The sequence shown here is derived from an EMBL/GenBank/DDBJ whole genome shotgun (WGS) entry which is preliminary data.</text>
</comment>
<feature type="compositionally biased region" description="Basic and acidic residues" evidence="1">
    <location>
        <begin position="18"/>
        <end position="28"/>
    </location>
</feature>
<organism evidence="2 3">
    <name type="scientific">Anisodus acutangulus</name>
    <dbReference type="NCBI Taxonomy" id="402998"/>
    <lineage>
        <taxon>Eukaryota</taxon>
        <taxon>Viridiplantae</taxon>
        <taxon>Streptophyta</taxon>
        <taxon>Embryophyta</taxon>
        <taxon>Tracheophyta</taxon>
        <taxon>Spermatophyta</taxon>
        <taxon>Magnoliopsida</taxon>
        <taxon>eudicotyledons</taxon>
        <taxon>Gunneridae</taxon>
        <taxon>Pentapetalae</taxon>
        <taxon>asterids</taxon>
        <taxon>lamiids</taxon>
        <taxon>Solanales</taxon>
        <taxon>Solanaceae</taxon>
        <taxon>Solanoideae</taxon>
        <taxon>Hyoscyameae</taxon>
        <taxon>Anisodus</taxon>
    </lineage>
</organism>